<dbReference type="EC" id="2.3.1.-" evidence="2"/>
<dbReference type="SUPFAM" id="SSF55729">
    <property type="entry name" value="Acyl-CoA N-acyltransferases (Nat)"/>
    <property type="match status" value="1"/>
</dbReference>
<organism evidence="2 3">
    <name type="scientific">Amycolatopsis nalaikhensis</name>
    <dbReference type="NCBI Taxonomy" id="715472"/>
    <lineage>
        <taxon>Bacteria</taxon>
        <taxon>Bacillati</taxon>
        <taxon>Actinomycetota</taxon>
        <taxon>Actinomycetes</taxon>
        <taxon>Pseudonocardiales</taxon>
        <taxon>Pseudonocardiaceae</taxon>
        <taxon>Amycolatopsis</taxon>
    </lineage>
</organism>
<evidence type="ECO:0000259" key="1">
    <source>
        <dbReference type="PROSITE" id="PS51186"/>
    </source>
</evidence>
<protein>
    <submittedName>
        <fullName evidence="2">GNAT family N-acetyltransferase</fullName>
        <ecNumber evidence="2">2.3.1.-</ecNumber>
    </submittedName>
</protein>
<dbReference type="InterPro" id="IPR000182">
    <property type="entry name" value="GNAT_dom"/>
</dbReference>
<accession>A0ABY8XCJ7</accession>
<evidence type="ECO:0000313" key="2">
    <source>
        <dbReference type="EMBL" id="WIV53149.1"/>
    </source>
</evidence>
<dbReference type="PROSITE" id="PS51186">
    <property type="entry name" value="GNAT"/>
    <property type="match status" value="1"/>
</dbReference>
<dbReference type="GO" id="GO:0016746">
    <property type="term" value="F:acyltransferase activity"/>
    <property type="evidence" value="ECO:0007669"/>
    <property type="project" value="UniProtKB-KW"/>
</dbReference>
<gene>
    <name evidence="2" type="ORF">QP939_30010</name>
</gene>
<keyword evidence="2" id="KW-0012">Acyltransferase</keyword>
<feature type="domain" description="N-acetyltransferase" evidence="1">
    <location>
        <begin position="20"/>
        <end position="173"/>
    </location>
</feature>
<name>A0ABY8XCJ7_9PSEU</name>
<dbReference type="Pfam" id="PF13302">
    <property type="entry name" value="Acetyltransf_3"/>
    <property type="match status" value="1"/>
</dbReference>
<dbReference type="EMBL" id="CP127173">
    <property type="protein sequence ID" value="WIV53149.1"/>
    <property type="molecule type" value="Genomic_DNA"/>
</dbReference>
<proteinExistence type="predicted"/>
<dbReference type="Gene3D" id="3.40.630.30">
    <property type="match status" value="1"/>
</dbReference>
<sequence>MTEPPRGFDRTLRLRNGRRARVRPLTREDAPELGEAIRTADAVTLRRRFCGTAPRVTQRLLDRLTDLDYRQRFALVARDGEGKGVAIARYEATRTPGVAEIAAAVTPAWRRVGLASALVHMLGEAALDRGFDRFTAVYFADNRPVQELLDDAGGRQVIAEGLAEAEVLLHEAQSLRAR</sequence>
<reference evidence="2 3" key="1">
    <citation type="submission" date="2023-06" db="EMBL/GenBank/DDBJ databases">
        <authorList>
            <person name="Oyuntsetseg B."/>
            <person name="Kim S.B."/>
        </authorList>
    </citation>
    <scope>NUCLEOTIDE SEQUENCE [LARGE SCALE GENOMIC DNA]</scope>
    <source>
        <strain evidence="2 3">2-2</strain>
    </source>
</reference>
<keyword evidence="3" id="KW-1185">Reference proteome</keyword>
<dbReference type="InterPro" id="IPR016181">
    <property type="entry name" value="Acyl_CoA_acyltransferase"/>
</dbReference>
<dbReference type="Proteomes" id="UP001227101">
    <property type="component" value="Chromosome"/>
</dbReference>
<evidence type="ECO:0000313" key="3">
    <source>
        <dbReference type="Proteomes" id="UP001227101"/>
    </source>
</evidence>
<keyword evidence="2" id="KW-0808">Transferase</keyword>
<dbReference type="RefSeq" id="WP_285449540.1">
    <property type="nucleotide sequence ID" value="NZ_CP127173.1"/>
</dbReference>